<keyword evidence="2" id="KW-1185">Reference proteome</keyword>
<evidence type="ECO:0000313" key="1">
    <source>
        <dbReference type="EMBL" id="GGP47592.1"/>
    </source>
</evidence>
<dbReference type="EMBL" id="BMRG01000003">
    <property type="protein sequence ID" value="GGP47592.1"/>
    <property type="molecule type" value="Genomic_DNA"/>
</dbReference>
<dbReference type="RefSeq" id="WP_189222852.1">
    <property type="nucleotide sequence ID" value="NZ_BMRG01000003.1"/>
</dbReference>
<comment type="caution">
    <text evidence="1">The sequence shown here is derived from an EMBL/GenBank/DDBJ whole genome shotgun (WGS) entry which is preliminary data.</text>
</comment>
<sequence>MATHYGRTLTLFWDDRHVVGRWCDGGELEPVRAAEPTDRVQWLVELIGSYQRAYPGARVRATNRPRWREPERGSFRLAAPEPVPADEPPYVVRAAEALAPLHFHVLPGGRVAKECWHLCAN</sequence>
<name>A0A918AK03_9PSEU</name>
<accession>A0A918AK03</accession>
<dbReference type="Proteomes" id="UP000639606">
    <property type="component" value="Unassembled WGS sequence"/>
</dbReference>
<gene>
    <name evidence="1" type="ORF">GCM10010185_19310</name>
</gene>
<dbReference type="AlphaFoldDB" id="A0A918AK03"/>
<protein>
    <submittedName>
        <fullName evidence="1">Uncharacterized protein</fullName>
    </submittedName>
</protein>
<evidence type="ECO:0000313" key="2">
    <source>
        <dbReference type="Proteomes" id="UP000639606"/>
    </source>
</evidence>
<organism evidence="1 2">
    <name type="scientific">Saccharothrix coeruleofusca</name>
    <dbReference type="NCBI Taxonomy" id="33919"/>
    <lineage>
        <taxon>Bacteria</taxon>
        <taxon>Bacillati</taxon>
        <taxon>Actinomycetota</taxon>
        <taxon>Actinomycetes</taxon>
        <taxon>Pseudonocardiales</taxon>
        <taxon>Pseudonocardiaceae</taxon>
        <taxon>Saccharothrix</taxon>
    </lineage>
</organism>
<proteinExistence type="predicted"/>
<reference evidence="1" key="2">
    <citation type="submission" date="2020-09" db="EMBL/GenBank/DDBJ databases">
        <authorList>
            <person name="Sun Q."/>
            <person name="Ohkuma M."/>
        </authorList>
    </citation>
    <scope>NUCLEOTIDE SEQUENCE</scope>
    <source>
        <strain evidence="1">JCM 3313</strain>
    </source>
</reference>
<reference evidence="1" key="1">
    <citation type="journal article" date="2014" name="Int. J. Syst. Evol. Microbiol.">
        <title>Complete genome sequence of Corynebacterium casei LMG S-19264T (=DSM 44701T), isolated from a smear-ripened cheese.</title>
        <authorList>
            <consortium name="US DOE Joint Genome Institute (JGI-PGF)"/>
            <person name="Walter F."/>
            <person name="Albersmeier A."/>
            <person name="Kalinowski J."/>
            <person name="Ruckert C."/>
        </authorList>
    </citation>
    <scope>NUCLEOTIDE SEQUENCE</scope>
    <source>
        <strain evidence="1">JCM 3313</strain>
    </source>
</reference>